<dbReference type="PANTHER" id="PTHR31358:SF29">
    <property type="entry name" value="PROTEIN WVD2-LIKE 5-RELATED"/>
    <property type="match status" value="1"/>
</dbReference>
<evidence type="ECO:0000256" key="4">
    <source>
        <dbReference type="ARBA" id="ARBA00022701"/>
    </source>
</evidence>
<organism evidence="8 9">
    <name type="scientific">Erythroxylum novogranatense</name>
    <dbReference type="NCBI Taxonomy" id="1862640"/>
    <lineage>
        <taxon>Eukaryota</taxon>
        <taxon>Viridiplantae</taxon>
        <taxon>Streptophyta</taxon>
        <taxon>Embryophyta</taxon>
        <taxon>Tracheophyta</taxon>
        <taxon>Spermatophyta</taxon>
        <taxon>Magnoliopsida</taxon>
        <taxon>eudicotyledons</taxon>
        <taxon>Gunneridae</taxon>
        <taxon>Pentapetalae</taxon>
        <taxon>rosids</taxon>
        <taxon>fabids</taxon>
        <taxon>Malpighiales</taxon>
        <taxon>Erythroxylaceae</taxon>
        <taxon>Erythroxylum</taxon>
    </lineage>
</organism>
<dbReference type="Proteomes" id="UP001159364">
    <property type="component" value="Linkage Group LG11"/>
</dbReference>
<comment type="caution">
    <text evidence="8">The sequence shown here is derived from an EMBL/GenBank/DDBJ whole genome shotgun (WGS) entry which is preliminary data.</text>
</comment>
<feature type="compositionally biased region" description="Polar residues" evidence="6">
    <location>
        <begin position="449"/>
        <end position="478"/>
    </location>
</feature>
<keyword evidence="3" id="KW-0963">Cytoplasm</keyword>
<dbReference type="InterPro" id="IPR027329">
    <property type="entry name" value="TPX2_C"/>
</dbReference>
<proteinExistence type="inferred from homology"/>
<dbReference type="GO" id="GO:0005874">
    <property type="term" value="C:microtubule"/>
    <property type="evidence" value="ECO:0007669"/>
    <property type="project" value="UniProtKB-KW"/>
</dbReference>
<dbReference type="AlphaFoldDB" id="A0AAV8SHP2"/>
<feature type="region of interest" description="Disordered" evidence="6">
    <location>
        <begin position="322"/>
        <end position="514"/>
    </location>
</feature>
<feature type="region of interest" description="Disordered" evidence="6">
    <location>
        <begin position="52"/>
        <end position="94"/>
    </location>
</feature>
<gene>
    <name evidence="8" type="ORF">K2173_025891</name>
</gene>
<comment type="similarity">
    <text evidence="2">Belongs to the TPX2 family.</text>
</comment>
<evidence type="ECO:0000313" key="8">
    <source>
        <dbReference type="EMBL" id="KAJ8751720.1"/>
    </source>
</evidence>
<feature type="region of interest" description="Disordered" evidence="6">
    <location>
        <begin position="235"/>
        <end position="265"/>
    </location>
</feature>
<feature type="compositionally biased region" description="Polar residues" evidence="6">
    <location>
        <begin position="243"/>
        <end position="253"/>
    </location>
</feature>
<feature type="domain" description="TPX2 C-terminal" evidence="7">
    <location>
        <begin position="267"/>
        <end position="342"/>
    </location>
</feature>
<evidence type="ECO:0000256" key="2">
    <source>
        <dbReference type="ARBA" id="ARBA00005885"/>
    </source>
</evidence>
<evidence type="ECO:0000313" key="9">
    <source>
        <dbReference type="Proteomes" id="UP001159364"/>
    </source>
</evidence>
<feature type="compositionally biased region" description="Basic residues" evidence="6">
    <location>
        <begin position="348"/>
        <end position="357"/>
    </location>
</feature>
<reference evidence="8 9" key="1">
    <citation type="submission" date="2021-09" db="EMBL/GenBank/DDBJ databases">
        <title>Genomic insights and catalytic innovation underlie evolution of tropane alkaloids biosynthesis.</title>
        <authorList>
            <person name="Wang Y.-J."/>
            <person name="Tian T."/>
            <person name="Huang J.-P."/>
            <person name="Huang S.-X."/>
        </authorList>
    </citation>
    <scope>NUCLEOTIDE SEQUENCE [LARGE SCALE GENOMIC DNA]</scope>
    <source>
        <strain evidence="8">KIB-2018</strain>
        <tissue evidence="8">Leaf</tissue>
    </source>
</reference>
<keyword evidence="5" id="KW-0206">Cytoskeleton</keyword>
<feature type="region of interest" description="Disordered" evidence="6">
    <location>
        <begin position="135"/>
        <end position="197"/>
    </location>
</feature>
<evidence type="ECO:0000256" key="3">
    <source>
        <dbReference type="ARBA" id="ARBA00022490"/>
    </source>
</evidence>
<evidence type="ECO:0000256" key="5">
    <source>
        <dbReference type="ARBA" id="ARBA00023212"/>
    </source>
</evidence>
<dbReference type="GO" id="GO:0008017">
    <property type="term" value="F:microtubule binding"/>
    <property type="evidence" value="ECO:0007669"/>
    <property type="project" value="InterPro"/>
</dbReference>
<keyword evidence="9" id="KW-1185">Reference proteome</keyword>
<accession>A0AAV8SHP2</accession>
<sequence length="514" mass="56524">MFFSADQCVYVDLCLEMLRRLMTDAEIVYIDESLLLCVMDSDNRAPVDGLDTVHQNGVLKPSPTSEDDYTVSSSVNGNPEKTLSPGAPNGNLENEHKLDDIAANSSSYNVTDGSEFLVGSIGLLPVSKDGEVKDLHNLEQARPRKGSGKSKNEMPLNIRNVSSIQMKKGKDVKDAGVSPAGSNGPVALNSRPKQPLKNKSFNEKLVPAYKQSGKAGVELPDSLMEKAKLNPLKEDPAHKAEGDTQSLNLNAENTKPRKVGALPNYGFSFKCDERAEKRKEFYTKLEEKIHAKEVEQNTMQAKSKETQEAEIKLLRKSLAFKATPMPSFYQEPPPPKTELKKIPPTRAKSPKLGRRKSSSPADPEGNDCQTNQPSRLSLDEKVSQKNPKDLSQGNDCQTIRPARLSLDEKVSRNHSKRLSPVPSKKTQRKSLQKLPFEKTSLANVMNEENAPSSNGPKEENTNISIENSHDTVLTQEQETIPRAGASEIQSQTSGELVALEQQSAMVQEPAALEQ</sequence>
<protein>
    <recommendedName>
        <fullName evidence="7">TPX2 C-terminal domain-containing protein</fullName>
    </recommendedName>
</protein>
<feature type="compositionally biased region" description="Polar residues" evidence="6">
    <location>
        <begin position="70"/>
        <end position="81"/>
    </location>
</feature>
<name>A0AAV8SHP2_9ROSI</name>
<feature type="compositionally biased region" description="Polar residues" evidence="6">
    <location>
        <begin position="487"/>
        <end position="505"/>
    </location>
</feature>
<comment type="subcellular location">
    <subcellularLocation>
        <location evidence="1">Cytoplasm</location>
        <location evidence="1">Cytoskeleton</location>
    </subcellularLocation>
</comment>
<evidence type="ECO:0000259" key="7">
    <source>
        <dbReference type="Pfam" id="PF06886"/>
    </source>
</evidence>
<dbReference type="PANTHER" id="PTHR31358">
    <property type="entry name" value="PROTEIN WVD2-LIKE 4"/>
    <property type="match status" value="1"/>
</dbReference>
<keyword evidence="4" id="KW-0493">Microtubule</keyword>
<evidence type="ECO:0000256" key="1">
    <source>
        <dbReference type="ARBA" id="ARBA00004245"/>
    </source>
</evidence>
<dbReference type="InterPro" id="IPR044833">
    <property type="entry name" value="WDL5/6"/>
</dbReference>
<dbReference type="Pfam" id="PF06886">
    <property type="entry name" value="TPX2"/>
    <property type="match status" value="1"/>
</dbReference>
<dbReference type="EMBL" id="JAIWQS010000011">
    <property type="protein sequence ID" value="KAJ8751720.1"/>
    <property type="molecule type" value="Genomic_DNA"/>
</dbReference>
<feature type="compositionally biased region" description="Basic and acidic residues" evidence="6">
    <location>
        <begin position="377"/>
        <end position="388"/>
    </location>
</feature>
<evidence type="ECO:0000256" key="6">
    <source>
        <dbReference type="SAM" id="MobiDB-lite"/>
    </source>
</evidence>